<evidence type="ECO:0000313" key="2">
    <source>
        <dbReference type="EMBL" id="KAJ7698114.1"/>
    </source>
</evidence>
<dbReference type="EMBL" id="JARKIE010000027">
    <property type="protein sequence ID" value="KAJ7698114.1"/>
    <property type="molecule type" value="Genomic_DNA"/>
</dbReference>
<evidence type="ECO:0000313" key="3">
    <source>
        <dbReference type="Proteomes" id="UP001221757"/>
    </source>
</evidence>
<protein>
    <submittedName>
        <fullName evidence="2">Uncharacterized protein</fullName>
    </submittedName>
</protein>
<organism evidence="2 3">
    <name type="scientific">Mycena rosella</name>
    <name type="common">Pink bonnet</name>
    <name type="synonym">Agaricus rosellus</name>
    <dbReference type="NCBI Taxonomy" id="1033263"/>
    <lineage>
        <taxon>Eukaryota</taxon>
        <taxon>Fungi</taxon>
        <taxon>Dikarya</taxon>
        <taxon>Basidiomycota</taxon>
        <taxon>Agaricomycotina</taxon>
        <taxon>Agaricomycetes</taxon>
        <taxon>Agaricomycetidae</taxon>
        <taxon>Agaricales</taxon>
        <taxon>Marasmiineae</taxon>
        <taxon>Mycenaceae</taxon>
        <taxon>Mycena</taxon>
    </lineage>
</organism>
<feature type="chain" id="PRO_5042272821" evidence="1">
    <location>
        <begin position="20"/>
        <end position="181"/>
    </location>
</feature>
<keyword evidence="3" id="KW-1185">Reference proteome</keyword>
<dbReference type="Proteomes" id="UP001221757">
    <property type="component" value="Unassembled WGS sequence"/>
</dbReference>
<proteinExistence type="predicted"/>
<name>A0AAD7DRM0_MYCRO</name>
<sequence length="181" mass="19194">MARLVFALISVLCMFQTLAAPFHRRASLADCNNDLVGVIIPLGHARQSLGSINTSDDIGNAATLLKAQLSLLDANNGTTRISVGLLKGGAAVPADAQPQIVAGLQAAQVGQRYNRRRAIREFLDFDIPLTVVVLHIPGTFGQSGLDYPERMPSPSSAHPVGIHIQRGGSANIPAVLFIVLR</sequence>
<reference evidence="2" key="1">
    <citation type="submission" date="2023-03" db="EMBL/GenBank/DDBJ databases">
        <title>Massive genome expansion in bonnet fungi (Mycena s.s.) driven by repeated elements and novel gene families across ecological guilds.</title>
        <authorList>
            <consortium name="Lawrence Berkeley National Laboratory"/>
            <person name="Harder C.B."/>
            <person name="Miyauchi S."/>
            <person name="Viragh M."/>
            <person name="Kuo A."/>
            <person name="Thoen E."/>
            <person name="Andreopoulos B."/>
            <person name="Lu D."/>
            <person name="Skrede I."/>
            <person name="Drula E."/>
            <person name="Henrissat B."/>
            <person name="Morin E."/>
            <person name="Kohler A."/>
            <person name="Barry K."/>
            <person name="LaButti K."/>
            <person name="Morin E."/>
            <person name="Salamov A."/>
            <person name="Lipzen A."/>
            <person name="Mereny Z."/>
            <person name="Hegedus B."/>
            <person name="Baldrian P."/>
            <person name="Stursova M."/>
            <person name="Weitz H."/>
            <person name="Taylor A."/>
            <person name="Grigoriev I.V."/>
            <person name="Nagy L.G."/>
            <person name="Martin F."/>
            <person name="Kauserud H."/>
        </authorList>
    </citation>
    <scope>NUCLEOTIDE SEQUENCE</scope>
    <source>
        <strain evidence="2">CBHHK067</strain>
    </source>
</reference>
<keyword evidence="1" id="KW-0732">Signal</keyword>
<accession>A0AAD7DRM0</accession>
<comment type="caution">
    <text evidence="2">The sequence shown here is derived from an EMBL/GenBank/DDBJ whole genome shotgun (WGS) entry which is preliminary data.</text>
</comment>
<dbReference type="AlphaFoldDB" id="A0AAD7DRM0"/>
<gene>
    <name evidence="2" type="ORF">B0H17DRAFT_1130038</name>
</gene>
<feature type="signal peptide" evidence="1">
    <location>
        <begin position="1"/>
        <end position="19"/>
    </location>
</feature>
<evidence type="ECO:0000256" key="1">
    <source>
        <dbReference type="SAM" id="SignalP"/>
    </source>
</evidence>